<sequence>NRKQRATDGVIEFWIARELELGSESGCVVEEGMKERDEISACDYKHTFKGISSLARATQIP</sequence>
<keyword evidence="2" id="KW-1185">Reference proteome</keyword>
<dbReference type="AlphaFoldDB" id="A0AA86RQD8"/>
<proteinExistence type="predicted"/>
<accession>A0AA86RQD8</accession>
<dbReference type="Gramene" id="rna-AYBTSS11_LOCUS2572">
    <property type="protein sequence ID" value="CAJ1876810.1"/>
    <property type="gene ID" value="gene-AYBTSS11_LOCUS2572"/>
</dbReference>
<organism evidence="1 2">
    <name type="scientific">Sphenostylis stenocarpa</name>
    <dbReference type="NCBI Taxonomy" id="92480"/>
    <lineage>
        <taxon>Eukaryota</taxon>
        <taxon>Viridiplantae</taxon>
        <taxon>Streptophyta</taxon>
        <taxon>Embryophyta</taxon>
        <taxon>Tracheophyta</taxon>
        <taxon>Spermatophyta</taxon>
        <taxon>Magnoliopsida</taxon>
        <taxon>eudicotyledons</taxon>
        <taxon>Gunneridae</taxon>
        <taxon>Pentapetalae</taxon>
        <taxon>rosids</taxon>
        <taxon>fabids</taxon>
        <taxon>Fabales</taxon>
        <taxon>Fabaceae</taxon>
        <taxon>Papilionoideae</taxon>
        <taxon>50 kb inversion clade</taxon>
        <taxon>NPAAA clade</taxon>
        <taxon>indigoferoid/millettioid clade</taxon>
        <taxon>Phaseoleae</taxon>
        <taxon>Sphenostylis</taxon>
    </lineage>
</organism>
<gene>
    <name evidence="1" type="ORF">AYBTSS11_LOCUS2572</name>
</gene>
<feature type="non-terminal residue" evidence="1">
    <location>
        <position position="61"/>
    </location>
</feature>
<evidence type="ECO:0000313" key="1">
    <source>
        <dbReference type="EMBL" id="CAJ1876810.1"/>
    </source>
</evidence>
<reference evidence="1" key="1">
    <citation type="submission" date="2023-10" db="EMBL/GenBank/DDBJ databases">
        <authorList>
            <person name="Domelevo Entfellner J.-B."/>
        </authorList>
    </citation>
    <scope>NUCLEOTIDE SEQUENCE</scope>
</reference>
<protein>
    <submittedName>
        <fullName evidence="1">Uncharacterized protein</fullName>
    </submittedName>
</protein>
<feature type="non-terminal residue" evidence="1">
    <location>
        <position position="1"/>
    </location>
</feature>
<evidence type="ECO:0000313" key="2">
    <source>
        <dbReference type="Proteomes" id="UP001189624"/>
    </source>
</evidence>
<dbReference type="EMBL" id="OY731398">
    <property type="protein sequence ID" value="CAJ1876810.1"/>
    <property type="molecule type" value="Genomic_DNA"/>
</dbReference>
<name>A0AA86RQD8_9FABA</name>
<dbReference type="Proteomes" id="UP001189624">
    <property type="component" value="Chromosome 1"/>
</dbReference>